<dbReference type="EMBL" id="UGBW01000003">
    <property type="protein sequence ID" value="STH82344.1"/>
    <property type="molecule type" value="Genomic_DNA"/>
</dbReference>
<dbReference type="Proteomes" id="UP000255093">
    <property type="component" value="Unassembled WGS sequence"/>
</dbReference>
<name>A0A0B1MWB2_ECOLX</name>
<dbReference type="RefSeq" id="WP_001421067.1">
    <property type="nucleotide sequence ID" value="NZ_BIBA01000029.1"/>
</dbReference>
<organism evidence="1 2">
    <name type="scientific">Escherichia coli</name>
    <dbReference type="NCBI Taxonomy" id="562"/>
    <lineage>
        <taxon>Bacteria</taxon>
        <taxon>Pseudomonadati</taxon>
        <taxon>Pseudomonadota</taxon>
        <taxon>Gammaproteobacteria</taxon>
        <taxon>Enterobacterales</taxon>
        <taxon>Enterobacteriaceae</taxon>
        <taxon>Escherichia</taxon>
    </lineage>
</organism>
<protein>
    <submittedName>
        <fullName evidence="1">Uncharacterized protein</fullName>
    </submittedName>
</protein>
<sequence>MMKHNYESKQYPHIAGKSPNEIIDIFRRYNFVDDHGHRLEMCQDFIDLVNAKSQQHQDG</sequence>
<dbReference type="AlphaFoldDB" id="A0A0B1MWB2"/>
<gene>
    <name evidence="1" type="ORF">NCTC8621_02328</name>
</gene>
<accession>A0A0B1MWB2</accession>
<proteinExistence type="predicted"/>
<evidence type="ECO:0000313" key="2">
    <source>
        <dbReference type="Proteomes" id="UP000255093"/>
    </source>
</evidence>
<evidence type="ECO:0000313" key="1">
    <source>
        <dbReference type="EMBL" id="STH82344.1"/>
    </source>
</evidence>
<reference evidence="1 2" key="1">
    <citation type="submission" date="2018-06" db="EMBL/GenBank/DDBJ databases">
        <authorList>
            <consortium name="Pathogen Informatics"/>
            <person name="Doyle S."/>
        </authorList>
    </citation>
    <scope>NUCLEOTIDE SEQUENCE [LARGE SCALE GENOMIC DNA]</scope>
    <source>
        <strain evidence="1 2">NCTC8621</strain>
    </source>
</reference>